<dbReference type="InterPro" id="IPR016166">
    <property type="entry name" value="FAD-bd_PCMH"/>
</dbReference>
<comment type="caution">
    <text evidence="4">The sequence shown here is derived from an EMBL/GenBank/DDBJ whole genome shotgun (WGS) entry which is preliminary data.</text>
</comment>
<protein>
    <recommendedName>
        <fullName evidence="3">FAD-binding PCMH-type domain-containing protein</fullName>
    </recommendedName>
</protein>
<dbReference type="PANTHER" id="PTHR13878">
    <property type="entry name" value="GULONOLACTONE OXIDASE"/>
    <property type="match status" value="1"/>
</dbReference>
<evidence type="ECO:0000313" key="4">
    <source>
        <dbReference type="EMBL" id="KAF7508363.1"/>
    </source>
</evidence>
<dbReference type="PANTHER" id="PTHR13878:SF91">
    <property type="entry name" value="FAD BINDING DOMAIN PROTEIN (AFU_ORTHOLOGUE AFUA_6G12070)-RELATED"/>
    <property type="match status" value="1"/>
</dbReference>
<dbReference type="Pfam" id="PF08031">
    <property type="entry name" value="BBE"/>
    <property type="match status" value="1"/>
</dbReference>
<sequence length="518" mass="56234">MPKPLAKSCHAPTIDATECANVRAEWTLADLHFQHPASVMSPYWLNNSCTPFTPESSECTLGNVVVYTINVTSAEDVAAGVKFAQDKNIRLVIKNTGHDFLGRSTGKGALGLWTHNLKDISFFDYNSTTYTGRAMRMGAGVQAFEAYQAADMNGVRIIGAFCPTVGLSGGYTQGAGHGPLNGAYGLAADNTLEWEVVTTGGEHLIVTPEQHSDLYWALSGGGGGTYAVVLSLTTKAHPDSPVAGAAMQFNSSDVAPDTFWNAVHTFHEGLEAIIDNPGLQAQYALSNASFDLNLVTWPDHTAEEVETVLKPFRDYLEANDIPYNDEYTYKPSFYAHFSHFTPGLPYGAWQISILLGGRLVPLSTVENNNAGLTAALRNITQDGRWSLNGMASNLTHARVGNTPSSNAVLPAWRDSLIDFNIIGPWDPSAPVAEGVASENELTYQIEPQLKSITPESGTYINEGDFNNPTWKEDYFGANYDALLRVKKRYDPLDLLYAIASVGSDVWTVESDGRLCRAE</sequence>
<gene>
    <name evidence="4" type="ORF">GJ744_009354</name>
</gene>
<dbReference type="GO" id="GO:0016491">
    <property type="term" value="F:oxidoreductase activity"/>
    <property type="evidence" value="ECO:0007669"/>
    <property type="project" value="UniProtKB-KW"/>
</dbReference>
<organism evidence="4 5">
    <name type="scientific">Endocarpon pusillum</name>
    <dbReference type="NCBI Taxonomy" id="364733"/>
    <lineage>
        <taxon>Eukaryota</taxon>
        <taxon>Fungi</taxon>
        <taxon>Dikarya</taxon>
        <taxon>Ascomycota</taxon>
        <taxon>Pezizomycotina</taxon>
        <taxon>Eurotiomycetes</taxon>
        <taxon>Chaetothyriomycetidae</taxon>
        <taxon>Verrucariales</taxon>
        <taxon>Verrucariaceae</taxon>
        <taxon>Endocarpon</taxon>
    </lineage>
</organism>
<evidence type="ECO:0000313" key="5">
    <source>
        <dbReference type="Proteomes" id="UP000606974"/>
    </source>
</evidence>
<dbReference type="Gene3D" id="3.30.465.10">
    <property type="match status" value="2"/>
</dbReference>
<name>A0A8H7E4Z7_9EURO</name>
<evidence type="ECO:0000256" key="1">
    <source>
        <dbReference type="ARBA" id="ARBA00005466"/>
    </source>
</evidence>
<dbReference type="AlphaFoldDB" id="A0A8H7E4Z7"/>
<dbReference type="InterPro" id="IPR016169">
    <property type="entry name" value="FAD-bd_PCMH_sub2"/>
</dbReference>
<evidence type="ECO:0000259" key="3">
    <source>
        <dbReference type="PROSITE" id="PS51387"/>
    </source>
</evidence>
<dbReference type="PROSITE" id="PS51387">
    <property type="entry name" value="FAD_PCMH"/>
    <property type="match status" value="1"/>
</dbReference>
<comment type="similarity">
    <text evidence="1">Belongs to the oxygen-dependent FAD-linked oxidoreductase family.</text>
</comment>
<dbReference type="GO" id="GO:0071949">
    <property type="term" value="F:FAD binding"/>
    <property type="evidence" value="ECO:0007669"/>
    <property type="project" value="InterPro"/>
</dbReference>
<dbReference type="SUPFAM" id="SSF56176">
    <property type="entry name" value="FAD-binding/transporter-associated domain-like"/>
    <property type="match status" value="1"/>
</dbReference>
<accession>A0A8H7E4Z7</accession>
<dbReference type="Proteomes" id="UP000606974">
    <property type="component" value="Unassembled WGS sequence"/>
</dbReference>
<dbReference type="InterPro" id="IPR036318">
    <property type="entry name" value="FAD-bd_PCMH-like_sf"/>
</dbReference>
<dbReference type="InterPro" id="IPR050432">
    <property type="entry name" value="FAD-linked_Oxidoreductases_BP"/>
</dbReference>
<dbReference type="EMBL" id="JAACFV010000055">
    <property type="protein sequence ID" value="KAF7508363.1"/>
    <property type="molecule type" value="Genomic_DNA"/>
</dbReference>
<proteinExistence type="inferred from homology"/>
<dbReference type="InterPro" id="IPR006094">
    <property type="entry name" value="Oxid_FAD_bind_N"/>
</dbReference>
<reference evidence="4" key="1">
    <citation type="submission" date="2020-02" db="EMBL/GenBank/DDBJ databases">
        <authorList>
            <person name="Palmer J.M."/>
        </authorList>
    </citation>
    <scope>NUCLEOTIDE SEQUENCE</scope>
    <source>
        <strain evidence="4">EPUS1.4</strain>
        <tissue evidence="4">Thallus</tissue>
    </source>
</reference>
<keyword evidence="5" id="KW-1185">Reference proteome</keyword>
<dbReference type="Pfam" id="PF01565">
    <property type="entry name" value="FAD_binding_4"/>
    <property type="match status" value="1"/>
</dbReference>
<evidence type="ECO:0000256" key="2">
    <source>
        <dbReference type="ARBA" id="ARBA00023002"/>
    </source>
</evidence>
<keyword evidence="2" id="KW-0560">Oxidoreductase</keyword>
<feature type="domain" description="FAD-binding PCMH-type" evidence="3">
    <location>
        <begin position="59"/>
        <end position="239"/>
    </location>
</feature>
<dbReference type="InterPro" id="IPR012951">
    <property type="entry name" value="BBE"/>
</dbReference>
<dbReference type="OrthoDB" id="9983560at2759"/>